<accession>A0A1M7JBH1</accession>
<dbReference type="EMBL" id="LT670848">
    <property type="protein sequence ID" value="SHM50251.1"/>
    <property type="molecule type" value="Genomic_DNA"/>
</dbReference>
<keyword evidence="1" id="KW-0472">Membrane</keyword>
<keyword evidence="3" id="KW-1185">Reference proteome</keyword>
<protein>
    <recommendedName>
        <fullName evidence="4">DUF2938 domain-containing protein</fullName>
    </recommendedName>
</protein>
<sequence length="146" mass="16659">MDVFSILASGFVATTVMTVFSYLFSNFKAKQFREPELLNTLISRSKMISLKPSKNHFFGWIIHFIIGWIFVFIFCLIWEFTNFSVGIISGALLGFIAGIVGIVGWKVMFKLNRNPPEIDFSQFYHQLIIAHILFGISAAVVFPFFS</sequence>
<keyword evidence="1" id="KW-1133">Transmembrane helix</keyword>
<dbReference type="RefSeq" id="WP_079734158.1">
    <property type="nucleotide sequence ID" value="NZ_LT670848.1"/>
</dbReference>
<feature type="transmembrane region" description="Helical" evidence="1">
    <location>
        <begin position="6"/>
        <end position="24"/>
    </location>
</feature>
<evidence type="ECO:0008006" key="4">
    <source>
        <dbReference type="Google" id="ProtNLM"/>
    </source>
</evidence>
<dbReference type="STRING" id="143223.SAMN05878281_0892"/>
<feature type="transmembrane region" description="Helical" evidence="1">
    <location>
        <begin position="127"/>
        <end position="145"/>
    </location>
</feature>
<evidence type="ECO:0000313" key="3">
    <source>
        <dbReference type="Proteomes" id="UP000190235"/>
    </source>
</evidence>
<organism evidence="2 3">
    <name type="scientific">Salegentibacter salegens</name>
    <dbReference type="NCBI Taxonomy" id="143223"/>
    <lineage>
        <taxon>Bacteria</taxon>
        <taxon>Pseudomonadati</taxon>
        <taxon>Bacteroidota</taxon>
        <taxon>Flavobacteriia</taxon>
        <taxon>Flavobacteriales</taxon>
        <taxon>Flavobacteriaceae</taxon>
        <taxon>Salegentibacter</taxon>
    </lineage>
</organism>
<name>A0A1M7JBH1_9FLAO</name>
<reference evidence="3" key="1">
    <citation type="submission" date="2016-11" db="EMBL/GenBank/DDBJ databases">
        <authorList>
            <person name="Varghese N."/>
            <person name="Submissions S."/>
        </authorList>
    </citation>
    <scope>NUCLEOTIDE SEQUENCE [LARGE SCALE GENOMIC DNA]</scope>
    <source>
        <strain evidence="3">ACAM 48</strain>
    </source>
</reference>
<dbReference type="Proteomes" id="UP000190235">
    <property type="component" value="Chromosome I"/>
</dbReference>
<feature type="transmembrane region" description="Helical" evidence="1">
    <location>
        <begin position="57"/>
        <end position="80"/>
    </location>
</feature>
<dbReference type="AlphaFoldDB" id="A0A1M7JBH1"/>
<evidence type="ECO:0000256" key="1">
    <source>
        <dbReference type="SAM" id="Phobius"/>
    </source>
</evidence>
<feature type="transmembrane region" description="Helical" evidence="1">
    <location>
        <begin position="86"/>
        <end position="107"/>
    </location>
</feature>
<keyword evidence="1" id="KW-0812">Transmembrane</keyword>
<evidence type="ECO:0000313" key="2">
    <source>
        <dbReference type="EMBL" id="SHM50251.1"/>
    </source>
</evidence>
<proteinExistence type="predicted"/>
<dbReference type="OrthoDB" id="673991at2"/>
<gene>
    <name evidence="2" type="ORF">SAMN05878281_0892</name>
</gene>